<dbReference type="InterPro" id="IPR036866">
    <property type="entry name" value="RibonucZ/Hydroxyglut_hydro"/>
</dbReference>
<comment type="function">
    <text evidence="9 10">Zinc phosphodiesterase, which displays some tRNA 3'-processing endonuclease activity. Probably involved in tRNA maturation, by removing a 3'-trailer from precursor tRNA.</text>
</comment>
<dbReference type="GO" id="GO:0008270">
    <property type="term" value="F:zinc ion binding"/>
    <property type="evidence" value="ECO:0007669"/>
    <property type="project" value="UniProtKB-UniRule"/>
</dbReference>
<organism evidence="11 12">
    <name type="scientific">Oceanobacillus zhaokaii</name>
    <dbReference type="NCBI Taxonomy" id="2052660"/>
    <lineage>
        <taxon>Bacteria</taxon>
        <taxon>Bacillati</taxon>
        <taxon>Bacillota</taxon>
        <taxon>Bacilli</taxon>
        <taxon>Bacillales</taxon>
        <taxon>Bacillaceae</taxon>
        <taxon>Oceanobacillus</taxon>
    </lineage>
</organism>
<evidence type="ECO:0000313" key="12">
    <source>
        <dbReference type="Proteomes" id="UP000253908"/>
    </source>
</evidence>
<dbReference type="OrthoDB" id="9800940at2"/>
<dbReference type="SUPFAM" id="SSF56281">
    <property type="entry name" value="Metallo-hydrolase/oxidoreductase"/>
    <property type="match status" value="1"/>
</dbReference>
<keyword evidence="12" id="KW-1185">Reference proteome</keyword>
<protein>
    <recommendedName>
        <fullName evidence="2 10">Ribonuclease Z</fullName>
        <shortName evidence="10">RNase Z</shortName>
        <ecNumber evidence="2 10">3.1.26.11</ecNumber>
    </recommendedName>
    <alternativeName>
        <fullName evidence="10">tRNA 3 endonuclease</fullName>
    </alternativeName>
    <alternativeName>
        <fullName evidence="10">tRNase Z</fullName>
    </alternativeName>
</protein>
<evidence type="ECO:0000256" key="4">
    <source>
        <dbReference type="ARBA" id="ARBA00022722"/>
    </source>
</evidence>
<evidence type="ECO:0000256" key="6">
    <source>
        <dbReference type="ARBA" id="ARBA00022759"/>
    </source>
</evidence>
<gene>
    <name evidence="10" type="primary">rnz</name>
    <name evidence="11" type="ORF">CUC15_10945</name>
</gene>
<accession>A0A345PHC6</accession>
<feature type="binding site" evidence="10">
    <location>
        <position position="65"/>
    </location>
    <ligand>
        <name>Zn(2+)</name>
        <dbReference type="ChEBI" id="CHEBI:29105"/>
        <label>1</label>
        <note>catalytic</note>
    </ligand>
</feature>
<keyword evidence="5 10" id="KW-0479">Metal-binding</keyword>
<keyword evidence="6 10" id="KW-0255">Endonuclease</keyword>
<comment type="catalytic activity">
    <reaction evidence="10">
        <text>Endonucleolytic cleavage of RNA, removing extra 3' nucleotides from tRNA precursor, generating 3' termini of tRNAs. A 3'-hydroxy group is left at the tRNA terminus and a 5'-phosphoryl group is left at the trailer molecule.</text>
        <dbReference type="EC" id="3.1.26.11"/>
    </reaction>
</comment>
<dbReference type="CDD" id="cd07717">
    <property type="entry name" value="RNaseZ_ZiPD-like_MBL-fold"/>
    <property type="match status" value="1"/>
</dbReference>
<dbReference type="EC" id="3.1.26.11" evidence="2 10"/>
<dbReference type="PANTHER" id="PTHR46018:SF2">
    <property type="entry name" value="ZINC PHOSPHODIESTERASE ELAC PROTEIN 1"/>
    <property type="match status" value="1"/>
</dbReference>
<dbReference type="FunFam" id="3.60.15.10:FF:000002">
    <property type="entry name" value="Ribonuclease Z"/>
    <property type="match status" value="1"/>
</dbReference>
<evidence type="ECO:0000256" key="7">
    <source>
        <dbReference type="ARBA" id="ARBA00022801"/>
    </source>
</evidence>
<evidence type="ECO:0000256" key="10">
    <source>
        <dbReference type="HAMAP-Rule" id="MF_01818"/>
    </source>
</evidence>
<dbReference type="NCBIfam" id="TIGR02651">
    <property type="entry name" value="RNase_Z"/>
    <property type="match status" value="1"/>
</dbReference>
<dbReference type="HAMAP" id="MF_01818">
    <property type="entry name" value="RNase_Z_BN"/>
    <property type="match status" value="1"/>
</dbReference>
<dbReference type="Pfam" id="PF23023">
    <property type="entry name" value="Anti-Pycsar_Apyc1"/>
    <property type="match status" value="1"/>
</dbReference>
<dbReference type="AlphaFoldDB" id="A0A345PHC6"/>
<comment type="similarity">
    <text evidence="10">Belongs to the RNase Z family.</text>
</comment>
<keyword evidence="3 10" id="KW-0819">tRNA processing</keyword>
<name>A0A345PHC6_9BACI</name>
<feature type="binding site" evidence="10">
    <location>
        <position position="68"/>
    </location>
    <ligand>
        <name>Zn(2+)</name>
        <dbReference type="ChEBI" id="CHEBI:29105"/>
        <label>2</label>
        <note>catalytic</note>
    </ligand>
</feature>
<dbReference type="GO" id="GO:0042802">
    <property type="term" value="F:identical protein binding"/>
    <property type="evidence" value="ECO:0007669"/>
    <property type="project" value="UniProtKB-ARBA"/>
</dbReference>
<feature type="binding site" evidence="10">
    <location>
        <position position="67"/>
    </location>
    <ligand>
        <name>Zn(2+)</name>
        <dbReference type="ChEBI" id="CHEBI:29105"/>
        <label>2</label>
        <note>catalytic</note>
    </ligand>
</feature>
<dbReference type="Gene3D" id="3.60.15.10">
    <property type="entry name" value="Ribonuclease Z/Hydroxyacylglutathione hydrolase-like"/>
    <property type="match status" value="1"/>
</dbReference>
<keyword evidence="7 10" id="KW-0378">Hydrolase</keyword>
<evidence type="ECO:0000256" key="3">
    <source>
        <dbReference type="ARBA" id="ARBA00022694"/>
    </source>
</evidence>
<evidence type="ECO:0000256" key="2">
    <source>
        <dbReference type="ARBA" id="ARBA00012477"/>
    </source>
</evidence>
<dbReference type="PANTHER" id="PTHR46018">
    <property type="entry name" value="ZINC PHOSPHODIESTERASE ELAC PROTEIN 1"/>
    <property type="match status" value="1"/>
</dbReference>
<feature type="active site" description="Proton acceptor" evidence="10">
    <location>
        <position position="67"/>
    </location>
</feature>
<dbReference type="InterPro" id="IPR013471">
    <property type="entry name" value="RNase_Z/BN"/>
</dbReference>
<dbReference type="NCBIfam" id="NF000801">
    <property type="entry name" value="PRK00055.1-3"/>
    <property type="match status" value="1"/>
</dbReference>
<evidence type="ECO:0000313" key="11">
    <source>
        <dbReference type="EMBL" id="AXI09406.1"/>
    </source>
</evidence>
<evidence type="ECO:0000256" key="8">
    <source>
        <dbReference type="ARBA" id="ARBA00022833"/>
    </source>
</evidence>
<dbReference type="GO" id="GO:0042781">
    <property type="term" value="F:3'-tRNA processing endoribonuclease activity"/>
    <property type="evidence" value="ECO:0007669"/>
    <property type="project" value="UniProtKB-UniRule"/>
</dbReference>
<feature type="binding site" evidence="10">
    <location>
        <position position="211"/>
    </location>
    <ligand>
        <name>Zn(2+)</name>
        <dbReference type="ChEBI" id="CHEBI:29105"/>
        <label>2</label>
        <note>catalytic</note>
    </ligand>
</feature>
<dbReference type="Proteomes" id="UP000253908">
    <property type="component" value="Chromosome"/>
</dbReference>
<comment type="subunit">
    <text evidence="1 10">Homodimer.</text>
</comment>
<feature type="binding site" evidence="10">
    <location>
        <position position="140"/>
    </location>
    <ligand>
        <name>Zn(2+)</name>
        <dbReference type="ChEBI" id="CHEBI:29105"/>
        <label>1</label>
        <note>catalytic</note>
    </ligand>
</feature>
<evidence type="ECO:0000256" key="9">
    <source>
        <dbReference type="ARBA" id="ARBA00057812"/>
    </source>
</evidence>
<evidence type="ECO:0000256" key="1">
    <source>
        <dbReference type="ARBA" id="ARBA00011738"/>
    </source>
</evidence>
<dbReference type="RefSeq" id="WP_114916695.1">
    <property type="nucleotide sequence ID" value="NZ_CP024848.1"/>
</dbReference>
<evidence type="ECO:0000256" key="5">
    <source>
        <dbReference type="ARBA" id="ARBA00022723"/>
    </source>
</evidence>
<reference evidence="12" key="1">
    <citation type="submission" date="2017-11" db="EMBL/GenBank/DDBJ databases">
        <authorList>
            <person name="Zhu W."/>
        </authorList>
    </citation>
    <scope>NUCLEOTIDE SEQUENCE [LARGE SCALE GENOMIC DNA]</scope>
    <source>
        <strain evidence="12">160</strain>
    </source>
</reference>
<dbReference type="EMBL" id="CP024848">
    <property type="protein sequence ID" value="AXI09406.1"/>
    <property type="molecule type" value="Genomic_DNA"/>
</dbReference>
<keyword evidence="4 10" id="KW-0540">Nuclease</keyword>
<proteinExistence type="inferred from homology"/>
<feature type="binding site" evidence="10">
    <location>
        <position position="211"/>
    </location>
    <ligand>
        <name>Zn(2+)</name>
        <dbReference type="ChEBI" id="CHEBI:29105"/>
        <label>1</label>
        <note>catalytic</note>
    </ligand>
</feature>
<comment type="cofactor">
    <cofactor evidence="10">
        <name>Zn(2+)</name>
        <dbReference type="ChEBI" id="CHEBI:29105"/>
    </cofactor>
    <text evidence="10">Binds 2 Zn(2+) ions.</text>
</comment>
<sequence>MELTFLGTGAGLPSKERNVSAIALSLLQEINHIWLFDCGEATQHQILRTSIKPRKINKIFITHLHGDHIFGLPGLLSSRSFQGGDDLLTVYGPAGIKEYIETSLRLSSSHLAYPLSIVEIDDGIIIEEEYFQVFAKKLDHVIPSYGFRIIEKDKIGELLVQKLKDIGIMPGPIYKQIKENDMIQTEDGKIIEQKDFIGPSKKGRVVSILGDTRYQEEHRDFIENSDVLVHEATFEKDKTDMATDYYHSTTTQAASLAKMGKVSQLILTHISSRYQNEDSQQLLNEACEIFPNTSIATDFYQIPVEHKA</sequence>
<keyword evidence="8 10" id="KW-0862">Zinc</keyword>
<feature type="binding site" evidence="10">
    <location>
        <position position="269"/>
    </location>
    <ligand>
        <name>Zn(2+)</name>
        <dbReference type="ChEBI" id="CHEBI:29105"/>
        <label>2</label>
        <note>catalytic</note>
    </ligand>
</feature>
<dbReference type="KEGG" id="ocn:CUC15_10945"/>
<feature type="binding site" evidence="10">
    <location>
        <position position="63"/>
    </location>
    <ligand>
        <name>Zn(2+)</name>
        <dbReference type="ChEBI" id="CHEBI:29105"/>
        <label>1</label>
        <note>catalytic</note>
    </ligand>
</feature>